<evidence type="ECO:0000256" key="3">
    <source>
        <dbReference type="ARBA" id="ARBA00022692"/>
    </source>
</evidence>
<evidence type="ECO:0000256" key="1">
    <source>
        <dbReference type="ARBA" id="ARBA00004370"/>
    </source>
</evidence>
<comment type="caution">
    <text evidence="9">The sequence shown here is derived from an EMBL/GenBank/DDBJ whole genome shotgun (WGS) entry which is preliminary data.</text>
</comment>
<keyword evidence="10" id="KW-1185">Reference proteome</keyword>
<evidence type="ECO:0000256" key="6">
    <source>
        <dbReference type="ARBA" id="ARBA00023136"/>
    </source>
</evidence>
<evidence type="ECO:0000256" key="2">
    <source>
        <dbReference type="ARBA" id="ARBA00022448"/>
    </source>
</evidence>
<evidence type="ECO:0000313" key="10">
    <source>
        <dbReference type="Proteomes" id="UP001165190"/>
    </source>
</evidence>
<gene>
    <name evidence="9" type="ORF">HRI_000228400</name>
</gene>
<dbReference type="OrthoDB" id="28208at2759"/>
<accession>A0A9W7GX05</accession>
<feature type="domain" description="Amino acid transporter transmembrane" evidence="8">
    <location>
        <begin position="32"/>
        <end position="73"/>
    </location>
</feature>
<dbReference type="GO" id="GO:0006865">
    <property type="term" value="P:amino acid transport"/>
    <property type="evidence" value="ECO:0007669"/>
    <property type="project" value="UniProtKB-KW"/>
</dbReference>
<keyword evidence="3 7" id="KW-0812">Transmembrane</keyword>
<evidence type="ECO:0000313" key="9">
    <source>
        <dbReference type="EMBL" id="GMI65591.1"/>
    </source>
</evidence>
<keyword evidence="6 7" id="KW-0472">Membrane</keyword>
<name>A0A9W7GX05_HIBTR</name>
<dbReference type="GO" id="GO:0016020">
    <property type="term" value="C:membrane"/>
    <property type="evidence" value="ECO:0007669"/>
    <property type="project" value="UniProtKB-SubCell"/>
</dbReference>
<keyword evidence="5 7" id="KW-1133">Transmembrane helix</keyword>
<dbReference type="Proteomes" id="UP001165190">
    <property type="component" value="Unassembled WGS sequence"/>
</dbReference>
<proteinExistence type="predicted"/>
<keyword evidence="4" id="KW-0029">Amino-acid transport</keyword>
<dbReference type="Pfam" id="PF01490">
    <property type="entry name" value="Aa_trans"/>
    <property type="match status" value="1"/>
</dbReference>
<sequence>MEVETAKQQQDASSAAKAEALNDWLPITKSRHAKWWYSAFHNVTAMVGAGILGLPYAMSQLGWFVSNLLLNFCKKIEKLLEKSIETGKKE</sequence>
<evidence type="ECO:0000256" key="7">
    <source>
        <dbReference type="SAM" id="Phobius"/>
    </source>
</evidence>
<evidence type="ECO:0000256" key="5">
    <source>
        <dbReference type="ARBA" id="ARBA00022989"/>
    </source>
</evidence>
<dbReference type="AlphaFoldDB" id="A0A9W7GX05"/>
<evidence type="ECO:0000256" key="4">
    <source>
        <dbReference type="ARBA" id="ARBA00022970"/>
    </source>
</evidence>
<keyword evidence="2" id="KW-0813">Transport</keyword>
<protein>
    <recommendedName>
        <fullName evidence="8">Amino acid transporter transmembrane domain-containing protein</fullName>
    </recommendedName>
</protein>
<organism evidence="9 10">
    <name type="scientific">Hibiscus trionum</name>
    <name type="common">Flower of an hour</name>
    <dbReference type="NCBI Taxonomy" id="183268"/>
    <lineage>
        <taxon>Eukaryota</taxon>
        <taxon>Viridiplantae</taxon>
        <taxon>Streptophyta</taxon>
        <taxon>Embryophyta</taxon>
        <taxon>Tracheophyta</taxon>
        <taxon>Spermatophyta</taxon>
        <taxon>Magnoliopsida</taxon>
        <taxon>eudicotyledons</taxon>
        <taxon>Gunneridae</taxon>
        <taxon>Pentapetalae</taxon>
        <taxon>rosids</taxon>
        <taxon>malvids</taxon>
        <taxon>Malvales</taxon>
        <taxon>Malvaceae</taxon>
        <taxon>Malvoideae</taxon>
        <taxon>Hibiscus</taxon>
    </lineage>
</organism>
<dbReference type="InterPro" id="IPR013057">
    <property type="entry name" value="AA_transpt_TM"/>
</dbReference>
<feature type="transmembrane region" description="Helical" evidence="7">
    <location>
        <begin position="35"/>
        <end position="58"/>
    </location>
</feature>
<reference evidence="9" key="1">
    <citation type="submission" date="2023-05" db="EMBL/GenBank/DDBJ databases">
        <title>Genome and transcriptome analyses reveal genes involved in the formation of fine ridges on petal epidermal cells in Hibiscus trionum.</title>
        <authorList>
            <person name="Koshimizu S."/>
            <person name="Masuda S."/>
            <person name="Ishii T."/>
            <person name="Shirasu K."/>
            <person name="Hoshino A."/>
            <person name="Arita M."/>
        </authorList>
    </citation>
    <scope>NUCLEOTIDE SEQUENCE</scope>
    <source>
        <strain evidence="9">Hamamatsu line</strain>
    </source>
</reference>
<comment type="subcellular location">
    <subcellularLocation>
        <location evidence="1">Membrane</location>
    </subcellularLocation>
</comment>
<evidence type="ECO:0000259" key="8">
    <source>
        <dbReference type="Pfam" id="PF01490"/>
    </source>
</evidence>
<dbReference type="EMBL" id="BSYR01000003">
    <property type="protein sequence ID" value="GMI65591.1"/>
    <property type="molecule type" value="Genomic_DNA"/>
</dbReference>